<proteinExistence type="predicted"/>
<evidence type="ECO:0000313" key="3">
    <source>
        <dbReference type="Proteomes" id="UP000522081"/>
    </source>
</evidence>
<evidence type="ECO:0000259" key="1">
    <source>
        <dbReference type="Pfam" id="PF00561"/>
    </source>
</evidence>
<dbReference type="EMBL" id="JACBZF010000002">
    <property type="protein sequence ID" value="NYH95038.1"/>
    <property type="molecule type" value="Genomic_DNA"/>
</dbReference>
<protein>
    <submittedName>
        <fullName evidence="2">Pimeloyl-ACP methyl ester carboxylesterase</fullName>
    </submittedName>
</protein>
<sequence>MFDSAISSGHSLLREAGRRAALVAGELSKRTTLARQPQPDGVTGPPVRLMLSEIAEFVRRSNKAVHGELALHPQPVMLLPGFAAHPSRMKRMGDSLERAGHEVFDWGLGFNMGPTAENFSYLMRRVRKIAREHDQPVALVGWSLGGLFAREIARRQPEAVGRVITMGTPFSHDPRANNVWRAYQFLTGHPVDSPPIDCDDFSIKPPVTTIALWSARDGVIHPRAACGRKGERDRAVPVRCTHLGFSGDPRVITEVIRQLDWIPGD</sequence>
<dbReference type="PANTHER" id="PTHR37946:SF1">
    <property type="entry name" value="SLL1969 PROTEIN"/>
    <property type="match status" value="1"/>
</dbReference>
<dbReference type="Gene3D" id="3.40.50.1820">
    <property type="entry name" value="alpha/beta hydrolase"/>
    <property type="match status" value="1"/>
</dbReference>
<comment type="caution">
    <text evidence="2">The sequence shown here is derived from an EMBL/GenBank/DDBJ whole genome shotgun (WGS) entry which is preliminary data.</text>
</comment>
<dbReference type="PANTHER" id="PTHR37946">
    <property type="entry name" value="SLL1969 PROTEIN"/>
    <property type="match status" value="1"/>
</dbReference>
<dbReference type="SUPFAM" id="SSF53474">
    <property type="entry name" value="alpha/beta-Hydrolases"/>
    <property type="match status" value="1"/>
</dbReference>
<evidence type="ECO:0000313" key="2">
    <source>
        <dbReference type="EMBL" id="NYH95038.1"/>
    </source>
</evidence>
<dbReference type="InterPro" id="IPR029058">
    <property type="entry name" value="AB_hydrolase_fold"/>
</dbReference>
<keyword evidence="3" id="KW-1185">Reference proteome</keyword>
<dbReference type="InterPro" id="IPR000073">
    <property type="entry name" value="AB_hydrolase_1"/>
</dbReference>
<accession>A0A7Y9XXQ5</accession>
<gene>
    <name evidence="2" type="ORF">FHS75_001357</name>
</gene>
<dbReference type="RefSeq" id="WP_308420079.1">
    <property type="nucleotide sequence ID" value="NZ_BMGF01000002.1"/>
</dbReference>
<organism evidence="2 3">
    <name type="scientific">Novosphingobium marinum</name>
    <dbReference type="NCBI Taxonomy" id="1514948"/>
    <lineage>
        <taxon>Bacteria</taxon>
        <taxon>Pseudomonadati</taxon>
        <taxon>Pseudomonadota</taxon>
        <taxon>Alphaproteobacteria</taxon>
        <taxon>Sphingomonadales</taxon>
        <taxon>Sphingomonadaceae</taxon>
        <taxon>Novosphingobium</taxon>
    </lineage>
</organism>
<dbReference type="Proteomes" id="UP000522081">
    <property type="component" value="Unassembled WGS sequence"/>
</dbReference>
<dbReference type="Pfam" id="PF00561">
    <property type="entry name" value="Abhydrolase_1"/>
    <property type="match status" value="1"/>
</dbReference>
<reference evidence="2 3" key="1">
    <citation type="submission" date="2020-07" db="EMBL/GenBank/DDBJ databases">
        <title>Genomic Encyclopedia of Type Strains, Phase IV (KMG-IV): sequencing the most valuable type-strain genomes for metagenomic binning, comparative biology and taxonomic classification.</title>
        <authorList>
            <person name="Goeker M."/>
        </authorList>
    </citation>
    <scope>NUCLEOTIDE SEQUENCE [LARGE SCALE GENOMIC DNA]</scope>
    <source>
        <strain evidence="2 3">DSM 29043</strain>
    </source>
</reference>
<dbReference type="AlphaFoldDB" id="A0A7Y9XXQ5"/>
<name>A0A7Y9XXQ5_9SPHN</name>
<feature type="domain" description="AB hydrolase-1" evidence="1">
    <location>
        <begin position="75"/>
        <end position="180"/>
    </location>
</feature>